<evidence type="ECO:0000313" key="1">
    <source>
        <dbReference type="EMBL" id="BDR57752.1"/>
    </source>
</evidence>
<name>A0AAU9DA95_9LACO</name>
<dbReference type="Pfam" id="PF13350">
    <property type="entry name" value="Y_phosphatase3"/>
    <property type="match status" value="1"/>
</dbReference>
<dbReference type="Proteomes" id="UP001321861">
    <property type="component" value="Chromosome"/>
</dbReference>
<dbReference type="KEGG" id="xap:XA3_01930"/>
<dbReference type="GO" id="GO:0004721">
    <property type="term" value="F:phosphoprotein phosphatase activity"/>
    <property type="evidence" value="ECO:0007669"/>
    <property type="project" value="InterPro"/>
</dbReference>
<dbReference type="Gene3D" id="3.90.190.10">
    <property type="entry name" value="Protein tyrosine phosphatase superfamily"/>
    <property type="match status" value="1"/>
</dbReference>
<dbReference type="InterPro" id="IPR029021">
    <property type="entry name" value="Prot-tyrosine_phosphatase-like"/>
</dbReference>
<evidence type="ECO:0000313" key="2">
    <source>
        <dbReference type="Proteomes" id="UP001321861"/>
    </source>
</evidence>
<proteinExistence type="predicted"/>
<accession>A0AAU9DA95</accession>
<dbReference type="InterPro" id="IPR026893">
    <property type="entry name" value="Tyr/Ser_Pase_IphP-type"/>
</dbReference>
<gene>
    <name evidence="1" type="ORF">XA3_01930</name>
</gene>
<protein>
    <recommendedName>
        <fullName evidence="3">Protein-tyrosine-phosphatase</fullName>
    </recommendedName>
</protein>
<dbReference type="EMBL" id="AP026802">
    <property type="protein sequence ID" value="BDR57752.1"/>
    <property type="molecule type" value="Genomic_DNA"/>
</dbReference>
<dbReference type="RefSeq" id="WP_317635696.1">
    <property type="nucleotide sequence ID" value="NZ_AP026802.1"/>
</dbReference>
<dbReference type="SUPFAM" id="SSF52799">
    <property type="entry name" value="(Phosphotyrosine protein) phosphatases II"/>
    <property type="match status" value="1"/>
</dbReference>
<organism evidence="1 2">
    <name type="scientific">Xylocopilactobacillus apicola</name>
    <dbReference type="NCBI Taxonomy" id="2932184"/>
    <lineage>
        <taxon>Bacteria</taxon>
        <taxon>Bacillati</taxon>
        <taxon>Bacillota</taxon>
        <taxon>Bacilli</taxon>
        <taxon>Lactobacillales</taxon>
        <taxon>Lactobacillaceae</taxon>
        <taxon>Xylocopilactobacillus</taxon>
    </lineage>
</organism>
<dbReference type="AlphaFoldDB" id="A0AAU9DA95"/>
<evidence type="ECO:0008006" key="3">
    <source>
        <dbReference type="Google" id="ProtNLM"/>
    </source>
</evidence>
<keyword evidence="2" id="KW-1185">Reference proteome</keyword>
<reference evidence="1 2" key="1">
    <citation type="journal article" date="2023" name="Microbiol. Spectr.">
        <title>Symbiosis of Carpenter Bees with Uncharacterized Lactic Acid Bacteria Showing NAD Auxotrophy.</title>
        <authorList>
            <person name="Kawasaki S."/>
            <person name="Ozawa K."/>
            <person name="Mori T."/>
            <person name="Yamamoto A."/>
            <person name="Ito M."/>
            <person name="Ohkuma M."/>
            <person name="Sakamoto M."/>
            <person name="Matsutani M."/>
        </authorList>
    </citation>
    <scope>NUCLEOTIDE SEQUENCE [LARGE SCALE GENOMIC DNA]</scope>
    <source>
        <strain evidence="1 2">XA3</strain>
    </source>
</reference>
<sequence>MEHLIKLDGTFNTRDLGGYQSADGRTVKTHKLYRSDDLFNLSRQDQQKLEALGINLIIDYRSAAERQKRPNRPISGAKTVILSPEDEIAAIASGDLTTDREKINKLIELEEAGKLDTSTDFLKQSILNYVNTPYSQQVYAQMIKLLGSSPELISLQHCRGGKDRTGYGSALVLLLLGVDEETVVQDYLLTSRYNNTRNNQRMNEYRLYTDNQQVLKYLFRAMDTRASVMRAAIDEMKKRDGTILSYLTKTFNLDQNFINNFRNYYLT</sequence>